<keyword evidence="2 5" id="KW-0012">Acyltransferase</keyword>
<dbReference type="PROSITE" id="PS51186">
    <property type="entry name" value="GNAT"/>
    <property type="match status" value="1"/>
</dbReference>
<dbReference type="InterPro" id="IPR000182">
    <property type="entry name" value="GNAT_dom"/>
</dbReference>
<protein>
    <submittedName>
        <fullName evidence="5">GNAT family N-acetyltransferase</fullName>
        <ecNumber evidence="5">2.3.-.-</ecNumber>
    </submittedName>
</protein>
<dbReference type="InterPro" id="IPR051531">
    <property type="entry name" value="N-acetyltransferase"/>
</dbReference>
<comment type="caution">
    <text evidence="5">The sequence shown here is derived from an EMBL/GenBank/DDBJ whole genome shotgun (WGS) entry which is preliminary data.</text>
</comment>
<dbReference type="EMBL" id="JBHUFC010000002">
    <property type="protein sequence ID" value="MFD1787002.1"/>
    <property type="molecule type" value="Genomic_DNA"/>
</dbReference>
<proteinExistence type="inferred from homology"/>
<gene>
    <name evidence="5" type="ORF">ACFSC3_05395</name>
</gene>
<accession>A0ABW4NA18</accession>
<dbReference type="PANTHER" id="PTHR43792:SF8">
    <property type="entry name" value="[RIBOSOMAL PROTEIN US5]-ALANINE N-ACETYLTRANSFERASE"/>
    <property type="match status" value="1"/>
</dbReference>
<evidence type="ECO:0000256" key="3">
    <source>
        <dbReference type="ARBA" id="ARBA00038502"/>
    </source>
</evidence>
<reference evidence="6" key="1">
    <citation type="journal article" date="2019" name="Int. J. Syst. Evol. Microbiol.">
        <title>The Global Catalogue of Microorganisms (GCM) 10K type strain sequencing project: providing services to taxonomists for standard genome sequencing and annotation.</title>
        <authorList>
            <consortium name="The Broad Institute Genomics Platform"/>
            <consortium name="The Broad Institute Genome Sequencing Center for Infectious Disease"/>
            <person name="Wu L."/>
            <person name="Ma J."/>
        </authorList>
    </citation>
    <scope>NUCLEOTIDE SEQUENCE [LARGE SCALE GENOMIC DNA]</scope>
    <source>
        <strain evidence="6">Q85</strain>
    </source>
</reference>
<dbReference type="Pfam" id="PF13302">
    <property type="entry name" value="Acetyltransf_3"/>
    <property type="match status" value="1"/>
</dbReference>
<evidence type="ECO:0000313" key="6">
    <source>
        <dbReference type="Proteomes" id="UP001597283"/>
    </source>
</evidence>
<dbReference type="GO" id="GO:0016746">
    <property type="term" value="F:acyltransferase activity"/>
    <property type="evidence" value="ECO:0007669"/>
    <property type="project" value="UniProtKB-KW"/>
</dbReference>
<dbReference type="Proteomes" id="UP001597283">
    <property type="component" value="Unassembled WGS sequence"/>
</dbReference>
<name>A0ABW4NA18_9SPHN</name>
<feature type="domain" description="N-acetyltransferase" evidence="4">
    <location>
        <begin position="20"/>
        <end position="171"/>
    </location>
</feature>
<sequence length="182" mass="19966">MFARTPRLTLRPGWIEDAPALTRAVAHECVVAKLARLPWPYDLVDAETFLTMPVARDETRCLIFAHDMGAEPQLIGGCGISRDDGQPNLGYWLTPDAWGRGYATEAGRAMLGIARWSLGHRHLAAHHHLDNPASGRVLRKLGFVPTGVREPRPSRARAKAVPSVSYALSLEDAEIEAPRMAA</sequence>
<dbReference type="EC" id="2.3.-.-" evidence="5"/>
<dbReference type="SUPFAM" id="SSF55729">
    <property type="entry name" value="Acyl-CoA N-acyltransferases (Nat)"/>
    <property type="match status" value="1"/>
</dbReference>
<keyword evidence="6" id="KW-1185">Reference proteome</keyword>
<keyword evidence="1 5" id="KW-0808">Transferase</keyword>
<dbReference type="PANTHER" id="PTHR43792">
    <property type="entry name" value="GNAT FAMILY, PUTATIVE (AFU_ORTHOLOGUE AFUA_3G00765)-RELATED-RELATED"/>
    <property type="match status" value="1"/>
</dbReference>
<dbReference type="InterPro" id="IPR016181">
    <property type="entry name" value="Acyl_CoA_acyltransferase"/>
</dbReference>
<organism evidence="5 6">
    <name type="scientific">Sphingomonas floccifaciens</name>
    <dbReference type="NCBI Taxonomy" id="1844115"/>
    <lineage>
        <taxon>Bacteria</taxon>
        <taxon>Pseudomonadati</taxon>
        <taxon>Pseudomonadota</taxon>
        <taxon>Alphaproteobacteria</taxon>
        <taxon>Sphingomonadales</taxon>
        <taxon>Sphingomonadaceae</taxon>
        <taxon>Sphingomonas</taxon>
    </lineage>
</organism>
<evidence type="ECO:0000256" key="1">
    <source>
        <dbReference type="ARBA" id="ARBA00022679"/>
    </source>
</evidence>
<dbReference type="RefSeq" id="WP_380939375.1">
    <property type="nucleotide sequence ID" value="NZ_JBHUFC010000002.1"/>
</dbReference>
<evidence type="ECO:0000259" key="4">
    <source>
        <dbReference type="PROSITE" id="PS51186"/>
    </source>
</evidence>
<comment type="similarity">
    <text evidence="3">Belongs to the acetyltransferase family. RimJ subfamily.</text>
</comment>
<dbReference type="Gene3D" id="3.40.630.30">
    <property type="match status" value="1"/>
</dbReference>
<evidence type="ECO:0000313" key="5">
    <source>
        <dbReference type="EMBL" id="MFD1787002.1"/>
    </source>
</evidence>
<evidence type="ECO:0000256" key="2">
    <source>
        <dbReference type="ARBA" id="ARBA00023315"/>
    </source>
</evidence>